<comment type="caution">
    <text evidence="4">The sequence shown here is derived from an EMBL/GenBank/DDBJ whole genome shotgun (WGS) entry which is preliminary data.</text>
</comment>
<evidence type="ECO:0000313" key="5">
    <source>
        <dbReference type="Proteomes" id="UP000625316"/>
    </source>
</evidence>
<dbReference type="EMBL" id="JADEXQ010000048">
    <property type="protein sequence ID" value="MBE9030961.1"/>
    <property type="molecule type" value="Genomic_DNA"/>
</dbReference>
<organism evidence="4 5">
    <name type="scientific">Romeriopsis navalis LEGE 11480</name>
    <dbReference type="NCBI Taxonomy" id="2777977"/>
    <lineage>
        <taxon>Bacteria</taxon>
        <taxon>Bacillati</taxon>
        <taxon>Cyanobacteriota</taxon>
        <taxon>Cyanophyceae</taxon>
        <taxon>Leptolyngbyales</taxon>
        <taxon>Leptolyngbyaceae</taxon>
        <taxon>Romeriopsis</taxon>
        <taxon>Romeriopsis navalis</taxon>
    </lineage>
</organism>
<dbReference type="GO" id="GO:0016020">
    <property type="term" value="C:membrane"/>
    <property type="evidence" value="ECO:0007669"/>
    <property type="project" value="InterPro"/>
</dbReference>
<dbReference type="RefSeq" id="WP_264325789.1">
    <property type="nucleotide sequence ID" value="NZ_JADEXQ010000048.1"/>
</dbReference>
<name>A0A928Z302_9CYAN</name>
<evidence type="ECO:0000259" key="3">
    <source>
        <dbReference type="PROSITE" id="PS51272"/>
    </source>
</evidence>
<evidence type="ECO:0000256" key="1">
    <source>
        <dbReference type="ARBA" id="ARBA00008769"/>
    </source>
</evidence>
<dbReference type="AlphaFoldDB" id="A0A928Z302"/>
<gene>
    <name evidence="4" type="ORF">IQ266_14585</name>
</gene>
<dbReference type="InterPro" id="IPR051465">
    <property type="entry name" value="Cell_Envelope_Struct_Comp"/>
</dbReference>
<feature type="domain" description="SLH" evidence="3">
    <location>
        <begin position="65"/>
        <end position="129"/>
    </location>
</feature>
<evidence type="ECO:0000313" key="4">
    <source>
        <dbReference type="EMBL" id="MBE9030961.1"/>
    </source>
</evidence>
<dbReference type="GO" id="GO:0015288">
    <property type="term" value="F:porin activity"/>
    <property type="evidence" value="ECO:0007669"/>
    <property type="project" value="InterPro"/>
</dbReference>
<sequence length="529" mass="56174">MKSWQKGLMAAPVMLGATLVASTASASEVLFSSSAAPGNAMSSVMPVSELAAAAKPSNAMSSVTSVSQLSDVRPTDWAFQALQSLVERYGCIAGYPDKTYRGNRAMTRYEFAAGLNACMDRVNELIAAATNDMASKQDLATLQKLQEDFAAELATLRGRVDAVEAKTATLEKQQFSTTTKLKGEVVFAISDTFSSNDNTETVFQDKIRLQLVTSFTGKDKLFTRLTAGSVGTSFNGQLGTQEGRFTYDGGPFNGNNVIIDRLHYVFPVGDKLKVTAMASLAGHWFYAYTFNPGLEVGGGGNGAISRFGERNAIYRFGALGQGIGFKYQPSEQLEFSAGYLARNGSNPAPQNGLTDGRYSALAQAVFKPSKKLKLGLTYANNYDPTGTFNFGGTGTNVANGGISAQGPVSSNAYGVAGQFDVSKGLSVRAWGTYTNANILNGGDSDIWTYALALAFPDLGKKGNMGAVIVGAEPYVGGVGDVPLHVEALYKYKLNKNITITPGLIWLTAPNQNNANDDVVIGTIRTTFSF</sequence>
<reference evidence="4" key="1">
    <citation type="submission" date="2020-10" db="EMBL/GenBank/DDBJ databases">
        <authorList>
            <person name="Castelo-Branco R."/>
            <person name="Eusebio N."/>
            <person name="Adriana R."/>
            <person name="Vieira A."/>
            <person name="Brugerolle De Fraissinette N."/>
            <person name="Rezende De Castro R."/>
            <person name="Schneider M.P."/>
            <person name="Vasconcelos V."/>
            <person name="Leao P.N."/>
        </authorList>
    </citation>
    <scope>NUCLEOTIDE SEQUENCE</scope>
    <source>
        <strain evidence="4">LEGE 11480</strain>
    </source>
</reference>
<evidence type="ECO:0000256" key="2">
    <source>
        <dbReference type="RuleBase" id="RU363072"/>
    </source>
</evidence>
<feature type="chain" id="PRO_5038164263" evidence="2">
    <location>
        <begin position="27"/>
        <end position="529"/>
    </location>
</feature>
<dbReference type="GO" id="GO:0008643">
    <property type="term" value="P:carbohydrate transport"/>
    <property type="evidence" value="ECO:0007669"/>
    <property type="project" value="InterPro"/>
</dbReference>
<dbReference type="Proteomes" id="UP000625316">
    <property type="component" value="Unassembled WGS sequence"/>
</dbReference>
<dbReference type="PROSITE" id="PS51272">
    <property type="entry name" value="SLH"/>
    <property type="match status" value="1"/>
</dbReference>
<proteinExistence type="inferred from homology"/>
<keyword evidence="2" id="KW-0732">Signal</keyword>
<comment type="similarity">
    <text evidence="1 2">Belongs to the OprB family.</text>
</comment>
<dbReference type="PANTHER" id="PTHR43308:SF1">
    <property type="entry name" value="OUTER MEMBRANE PROTEIN ALPHA"/>
    <property type="match status" value="1"/>
</dbReference>
<dbReference type="Pfam" id="PF04966">
    <property type="entry name" value="OprB"/>
    <property type="match status" value="1"/>
</dbReference>
<dbReference type="Pfam" id="PF00395">
    <property type="entry name" value="SLH"/>
    <property type="match status" value="1"/>
</dbReference>
<dbReference type="InterPro" id="IPR007049">
    <property type="entry name" value="Carb-sel_porin_OprB"/>
</dbReference>
<dbReference type="InterPro" id="IPR001119">
    <property type="entry name" value="SLH_dom"/>
</dbReference>
<accession>A0A928Z302</accession>
<dbReference type="InterPro" id="IPR047684">
    <property type="entry name" value="Por_som-like"/>
</dbReference>
<feature type="signal peptide" evidence="2">
    <location>
        <begin position="1"/>
        <end position="26"/>
    </location>
</feature>
<dbReference type="PANTHER" id="PTHR43308">
    <property type="entry name" value="OUTER MEMBRANE PROTEIN ALPHA-RELATED"/>
    <property type="match status" value="1"/>
</dbReference>
<dbReference type="Gene3D" id="2.40.160.180">
    <property type="entry name" value="Carbohydrate-selective porin OprB"/>
    <property type="match status" value="1"/>
</dbReference>
<dbReference type="InterPro" id="IPR038673">
    <property type="entry name" value="OprB_sf"/>
</dbReference>
<dbReference type="NCBIfam" id="NF033921">
    <property type="entry name" value="por_somb"/>
    <property type="match status" value="1"/>
</dbReference>
<keyword evidence="5" id="KW-1185">Reference proteome</keyword>
<protein>
    <submittedName>
        <fullName evidence="4">Iron uptake porin</fullName>
    </submittedName>
</protein>